<sequence length="87" mass="9053">MGKSPLLPTLKPFPLLLSLIPGLCPSPTPQLCPSLTPQLCPSPTPHSAHPRPHSSAHPNPCLGFLTGICCRAVTAGSSKPPNTRARS</sequence>
<name>A0A674G7R7_TAEGU</name>
<protein>
    <submittedName>
        <fullName evidence="2">Uncharacterized protein</fullName>
    </submittedName>
</protein>
<feature type="signal peptide" evidence="1">
    <location>
        <begin position="1"/>
        <end position="25"/>
    </location>
</feature>
<keyword evidence="1" id="KW-0732">Signal</keyword>
<reference evidence="2" key="2">
    <citation type="submission" date="2025-09" db="UniProtKB">
        <authorList>
            <consortium name="Ensembl"/>
        </authorList>
    </citation>
    <scope>IDENTIFICATION</scope>
</reference>
<evidence type="ECO:0000313" key="2">
    <source>
        <dbReference type="Ensembl" id="ENSTGUP00000018721.1"/>
    </source>
</evidence>
<organism evidence="2 3">
    <name type="scientific">Taeniopygia guttata</name>
    <name type="common">Zebra finch</name>
    <name type="synonym">Poephila guttata</name>
    <dbReference type="NCBI Taxonomy" id="59729"/>
    <lineage>
        <taxon>Eukaryota</taxon>
        <taxon>Metazoa</taxon>
        <taxon>Chordata</taxon>
        <taxon>Craniata</taxon>
        <taxon>Vertebrata</taxon>
        <taxon>Euteleostomi</taxon>
        <taxon>Archelosauria</taxon>
        <taxon>Archosauria</taxon>
        <taxon>Dinosauria</taxon>
        <taxon>Saurischia</taxon>
        <taxon>Theropoda</taxon>
        <taxon>Coelurosauria</taxon>
        <taxon>Aves</taxon>
        <taxon>Neognathae</taxon>
        <taxon>Neoaves</taxon>
        <taxon>Telluraves</taxon>
        <taxon>Australaves</taxon>
        <taxon>Passeriformes</taxon>
        <taxon>Passeroidea</taxon>
        <taxon>Estrildidae</taxon>
        <taxon>Estrildinae</taxon>
        <taxon>Taeniopygia</taxon>
    </lineage>
</organism>
<reference evidence="2" key="1">
    <citation type="submission" date="2025-08" db="UniProtKB">
        <authorList>
            <consortium name="Ensembl"/>
        </authorList>
    </citation>
    <scope>IDENTIFICATION</scope>
</reference>
<dbReference type="Ensembl" id="ENSTGUT00000043645.1">
    <property type="protein sequence ID" value="ENSTGUP00000018721.1"/>
    <property type="gene ID" value="ENSTGUG00000025539.1"/>
</dbReference>
<feature type="chain" id="PRO_5025534109" evidence="1">
    <location>
        <begin position="26"/>
        <end position="87"/>
    </location>
</feature>
<dbReference type="Proteomes" id="UP000007754">
    <property type="component" value="Unplaced"/>
</dbReference>
<dbReference type="InParanoid" id="A0A674G7R7"/>
<dbReference type="AlphaFoldDB" id="A0A674G7R7"/>
<evidence type="ECO:0000313" key="3">
    <source>
        <dbReference type="Proteomes" id="UP000007754"/>
    </source>
</evidence>
<keyword evidence="3" id="KW-1185">Reference proteome</keyword>
<proteinExistence type="predicted"/>
<accession>A0A674G7R7</accession>
<evidence type="ECO:0000256" key="1">
    <source>
        <dbReference type="SAM" id="SignalP"/>
    </source>
</evidence>